<dbReference type="AlphaFoldDB" id="A0AAW1WUR8"/>
<dbReference type="Proteomes" id="UP001457282">
    <property type="component" value="Unassembled WGS sequence"/>
</dbReference>
<dbReference type="EMBL" id="JBEDUW010000005">
    <property type="protein sequence ID" value="KAK9927831.1"/>
    <property type="molecule type" value="Genomic_DNA"/>
</dbReference>
<keyword evidence="3" id="KW-1185">Reference proteome</keyword>
<evidence type="ECO:0000313" key="2">
    <source>
        <dbReference type="EMBL" id="KAK9927831.1"/>
    </source>
</evidence>
<gene>
    <name evidence="2" type="ORF">M0R45_024997</name>
</gene>
<feature type="region of interest" description="Disordered" evidence="1">
    <location>
        <begin position="23"/>
        <end position="47"/>
    </location>
</feature>
<comment type="caution">
    <text evidence="2">The sequence shown here is derived from an EMBL/GenBank/DDBJ whole genome shotgun (WGS) entry which is preliminary data.</text>
</comment>
<organism evidence="2 3">
    <name type="scientific">Rubus argutus</name>
    <name type="common">Southern blackberry</name>
    <dbReference type="NCBI Taxonomy" id="59490"/>
    <lineage>
        <taxon>Eukaryota</taxon>
        <taxon>Viridiplantae</taxon>
        <taxon>Streptophyta</taxon>
        <taxon>Embryophyta</taxon>
        <taxon>Tracheophyta</taxon>
        <taxon>Spermatophyta</taxon>
        <taxon>Magnoliopsida</taxon>
        <taxon>eudicotyledons</taxon>
        <taxon>Gunneridae</taxon>
        <taxon>Pentapetalae</taxon>
        <taxon>rosids</taxon>
        <taxon>fabids</taxon>
        <taxon>Rosales</taxon>
        <taxon>Rosaceae</taxon>
        <taxon>Rosoideae</taxon>
        <taxon>Rosoideae incertae sedis</taxon>
        <taxon>Rubus</taxon>
    </lineage>
</organism>
<evidence type="ECO:0000256" key="1">
    <source>
        <dbReference type="SAM" id="MobiDB-lite"/>
    </source>
</evidence>
<feature type="compositionally biased region" description="Polar residues" evidence="1">
    <location>
        <begin position="37"/>
        <end position="47"/>
    </location>
</feature>
<accession>A0AAW1WUR8</accession>
<protein>
    <submittedName>
        <fullName evidence="2">Uncharacterized protein</fullName>
    </submittedName>
</protein>
<name>A0AAW1WUR8_RUBAR</name>
<evidence type="ECO:0000313" key="3">
    <source>
        <dbReference type="Proteomes" id="UP001457282"/>
    </source>
</evidence>
<reference evidence="2 3" key="1">
    <citation type="journal article" date="2023" name="G3 (Bethesda)">
        <title>A chromosome-length genome assembly and annotation of blackberry (Rubus argutus, cv. 'Hillquist').</title>
        <authorList>
            <person name="Bruna T."/>
            <person name="Aryal R."/>
            <person name="Dudchenko O."/>
            <person name="Sargent D.J."/>
            <person name="Mead D."/>
            <person name="Buti M."/>
            <person name="Cavallini A."/>
            <person name="Hytonen T."/>
            <person name="Andres J."/>
            <person name="Pham M."/>
            <person name="Weisz D."/>
            <person name="Mascagni F."/>
            <person name="Usai G."/>
            <person name="Natali L."/>
            <person name="Bassil N."/>
            <person name="Fernandez G.E."/>
            <person name="Lomsadze A."/>
            <person name="Armour M."/>
            <person name="Olukolu B."/>
            <person name="Poorten T."/>
            <person name="Britton C."/>
            <person name="Davik J."/>
            <person name="Ashrafi H."/>
            <person name="Aiden E.L."/>
            <person name="Borodovsky M."/>
            <person name="Worthington M."/>
        </authorList>
    </citation>
    <scope>NUCLEOTIDE SEQUENCE [LARGE SCALE GENOMIC DNA]</scope>
    <source>
        <strain evidence="2">PI 553951</strain>
    </source>
</reference>
<proteinExistence type="predicted"/>
<sequence length="97" mass="10054">MAPPLLLPPATTVHAQINPKFQPSHHASMPCPCRAPSNGQSNHHGLTKSASSCPLLLLPFVAAASLTKAQLCRATASSLCTARAAAPPLLSLLLLKK</sequence>